<reference evidence="6" key="1">
    <citation type="submission" date="2022-12" db="EMBL/GenBank/DDBJ databases">
        <title>Paraconexibacter alkalitolerans sp. nov. and Baekduia alba sp. nov., isolated from soil and emended description of the genera Paraconexibacter (Chun et al., 2020) and Baekduia (An et al., 2020).</title>
        <authorList>
            <person name="Vieira S."/>
            <person name="Huber K.J."/>
            <person name="Geppert A."/>
            <person name="Wolf J."/>
            <person name="Neumann-Schaal M."/>
            <person name="Muesken M."/>
            <person name="Overmann J."/>
        </authorList>
    </citation>
    <scope>NUCLEOTIDE SEQUENCE</scope>
    <source>
        <strain evidence="6">AEG42_29</strain>
    </source>
</reference>
<evidence type="ECO:0000256" key="3">
    <source>
        <dbReference type="ARBA" id="ARBA00023033"/>
    </source>
</evidence>
<dbReference type="InterPro" id="IPR009078">
    <property type="entry name" value="Ferritin-like_SF"/>
</dbReference>
<dbReference type="PROSITE" id="PS51257">
    <property type="entry name" value="PROKAR_LIPOPROTEIN"/>
    <property type="match status" value="1"/>
</dbReference>
<evidence type="ECO:0000256" key="5">
    <source>
        <dbReference type="SAM" id="MobiDB-lite"/>
    </source>
</evidence>
<organism evidence="6">
    <name type="scientific">Paraconexibacter sp. AEG42_29</name>
    <dbReference type="NCBI Taxonomy" id="2997339"/>
    <lineage>
        <taxon>Bacteria</taxon>
        <taxon>Bacillati</taxon>
        <taxon>Actinomycetota</taxon>
        <taxon>Thermoleophilia</taxon>
        <taxon>Solirubrobacterales</taxon>
        <taxon>Paraconexibacteraceae</taxon>
        <taxon>Paraconexibacter</taxon>
    </lineage>
</organism>
<evidence type="ECO:0000313" key="6">
    <source>
        <dbReference type="EMBL" id="XAY04052.1"/>
    </source>
</evidence>
<dbReference type="Gene3D" id="1.10.620.20">
    <property type="entry name" value="Ribonucleotide Reductase, subunit A"/>
    <property type="match status" value="1"/>
</dbReference>
<sequence>MTRPDVSARKETPTQPAGGSALACTDWQAFTGPGERWARSIERMEAEAEARVKAAVARVIRGETFSDVSPLWLKFLQRNLPVAAFAFNECGRLLEAVSRRTPWGGMAHGLQLQASMQYRQAQSIVLYAADMEQRMGQMPMHTARSRWETDREWLPAHHYLEQAATCTDWGETLVAVNLCFEPLAGQLLRREIAMGLGPAHGDHVTTVVAEAGQEEWALTRSWTTAVLEFFVRDATHGPANRRHLQQWIARQLPLAEAAVRTLAGLAKGLDLPRVARRTDGGPVARVIADQRTLLTDLGLVAT</sequence>
<dbReference type="KEGG" id="parq:DSM112329_00878"/>
<feature type="region of interest" description="Disordered" evidence="5">
    <location>
        <begin position="1"/>
        <end position="21"/>
    </location>
</feature>
<keyword evidence="3" id="KW-0503">Monooxygenase</keyword>
<accession>A0AAU7AR04</accession>
<dbReference type="InterPro" id="IPR012348">
    <property type="entry name" value="RNR-like"/>
</dbReference>
<dbReference type="Pfam" id="PF02332">
    <property type="entry name" value="Phenol_Hydrox"/>
    <property type="match status" value="1"/>
</dbReference>
<evidence type="ECO:0000256" key="4">
    <source>
        <dbReference type="ARBA" id="ARBA00048941"/>
    </source>
</evidence>
<keyword evidence="2 6" id="KW-0560">Oxidoreductase</keyword>
<dbReference type="AlphaFoldDB" id="A0AAU7AR04"/>
<evidence type="ECO:0000256" key="1">
    <source>
        <dbReference type="ARBA" id="ARBA00012710"/>
    </source>
</evidence>
<dbReference type="EC" id="1.14.13.227" evidence="1"/>
<dbReference type="GO" id="GO:0004497">
    <property type="term" value="F:monooxygenase activity"/>
    <property type="evidence" value="ECO:0007669"/>
    <property type="project" value="UniProtKB-KW"/>
</dbReference>
<name>A0AAU7AR04_9ACTN</name>
<protein>
    <recommendedName>
        <fullName evidence="1">propane 2-monooxygenase</fullName>
        <ecNumber evidence="1">1.14.13.227</ecNumber>
    </recommendedName>
</protein>
<evidence type="ECO:0000256" key="2">
    <source>
        <dbReference type="ARBA" id="ARBA00023002"/>
    </source>
</evidence>
<dbReference type="EMBL" id="CP114014">
    <property type="protein sequence ID" value="XAY04052.1"/>
    <property type="molecule type" value="Genomic_DNA"/>
</dbReference>
<dbReference type="RefSeq" id="WP_354700597.1">
    <property type="nucleotide sequence ID" value="NZ_CP114014.1"/>
</dbReference>
<dbReference type="InterPro" id="IPR003430">
    <property type="entry name" value="Phenol_Hydrox"/>
</dbReference>
<gene>
    <name evidence="6" type="primary">prmC_2</name>
    <name evidence="6" type="ORF">DSM112329_00878</name>
</gene>
<comment type="catalytic activity">
    <reaction evidence="4">
        <text>propane + NADH + O2 + H(+) = propan-2-ol + NAD(+) + H2O</text>
        <dbReference type="Rhea" id="RHEA:49992"/>
        <dbReference type="ChEBI" id="CHEBI:15377"/>
        <dbReference type="ChEBI" id="CHEBI:15378"/>
        <dbReference type="ChEBI" id="CHEBI:15379"/>
        <dbReference type="ChEBI" id="CHEBI:17824"/>
        <dbReference type="ChEBI" id="CHEBI:32879"/>
        <dbReference type="ChEBI" id="CHEBI:57540"/>
        <dbReference type="ChEBI" id="CHEBI:57945"/>
        <dbReference type="EC" id="1.14.13.227"/>
    </reaction>
</comment>
<dbReference type="SUPFAM" id="SSF47240">
    <property type="entry name" value="Ferritin-like"/>
    <property type="match status" value="1"/>
</dbReference>
<feature type="compositionally biased region" description="Basic and acidic residues" evidence="5">
    <location>
        <begin position="1"/>
        <end position="12"/>
    </location>
</feature>
<proteinExistence type="predicted"/>